<dbReference type="GO" id="GO:0009279">
    <property type="term" value="C:cell outer membrane"/>
    <property type="evidence" value="ECO:0007669"/>
    <property type="project" value="UniProtKB-SubCell"/>
</dbReference>
<comment type="subcellular location">
    <subcellularLocation>
        <location evidence="1 11">Cell outer membrane</location>
        <topology evidence="1 11">Multi-pass membrane protein</topology>
    </subcellularLocation>
</comment>
<dbReference type="InterPro" id="IPR036942">
    <property type="entry name" value="Beta-barrel_TonB_sf"/>
</dbReference>
<evidence type="ECO:0000256" key="1">
    <source>
        <dbReference type="ARBA" id="ARBA00004571"/>
    </source>
</evidence>
<keyword evidence="3 11" id="KW-1134">Transmembrane beta strand</keyword>
<comment type="similarity">
    <text evidence="11">Belongs to the TonB-dependent receptor family.</text>
</comment>
<dbReference type="Proteomes" id="UP000094626">
    <property type="component" value="Plasmid pSA2"/>
</dbReference>
<keyword evidence="4" id="KW-0410">Iron transport</keyword>
<gene>
    <name evidence="13" type="ORF">BES08_26860</name>
</gene>
<dbReference type="InterPro" id="IPR039426">
    <property type="entry name" value="TonB-dep_rcpt-like"/>
</dbReference>
<evidence type="ECO:0000256" key="10">
    <source>
        <dbReference type="ARBA" id="ARBA00023237"/>
    </source>
</evidence>
<keyword evidence="8" id="KW-0798">TonB box</keyword>
<keyword evidence="10 11" id="KW-0998">Cell outer membrane</keyword>
<evidence type="ECO:0000256" key="6">
    <source>
        <dbReference type="ARBA" id="ARBA00023004"/>
    </source>
</evidence>
<keyword evidence="5 11" id="KW-0812">Transmembrane</keyword>
<geneLocation type="plasmid" evidence="13 14">
    <name>pSA2</name>
</geneLocation>
<reference evidence="14" key="1">
    <citation type="journal article" date="2017" name="J. Biotechnol.">
        <title>Complete genome sequence of Novosphingobium resinovorum SA1, a versatile xenobiotic-degrading bacterium capable of utilizing sulfanilic acid.</title>
        <authorList>
            <person name="Hegedus B."/>
            <person name="Kos P.B."/>
            <person name="Balint B."/>
            <person name="Maroti G."/>
            <person name="Gan H.M."/>
            <person name="Perei K."/>
            <person name="Rakhely G."/>
        </authorList>
    </citation>
    <scope>NUCLEOTIDE SEQUENCE [LARGE SCALE GENOMIC DNA]</scope>
    <source>
        <strain evidence="14">SA1</strain>
    </source>
</reference>
<sequence>MPLAAMPAIASAQDANPRQDTAAAASQDIVVTARRVAENIQSTPVSVTAFSADTLRQATIHDTQDLLVKTPGVFLAGSGGRENTNFSIRGQAKALAGNSAAAVISYFAEVPSPTTGSSIPTYDLGSVQVLKGPQGTLFGRNTTGGAILYYPTAPDYSVGGYLQGTYGNYDSRLLEGALNMPIVDGKLALRLAGQYQKRDGWTRNIGIGRDADDLNSRALRGSLLFEPTDWISNTTIVDFYRNRSTGGGSVLINVLPGPNALSATGTLSAALAQLALQRQRGPRVINSDVDAFERVNRFGITNRTEIHLGDDTEFVSIFGYRHTKVDYYSSVDGLPTLISDGTGAIPAGLPVTVVGGRQTSDVEQYTQEVQLRGKLFDQKLDWIVGGFYLASDPSGPSGTYIPTFILPGMTDAPFNYNFYSERSKALFANIGYDLGSAVEGLRFNAGFRYTWDDITACIGSGTSSQPQATRADCRNGSPLIRNASNNKTSSKAPTWTIGLDWQATSDLFFYAVTRRGYRSGGINGPTLAGRLTQFQSFAPEKVTDVELGVRSDFDVGGVAIRLNASPFIGWYSGVQVPISGLNTQATCSLTAPGGTDAPRSPDGDCTTSNDPAGGTLLVNAGKTRVAGVDLSGRIAPTHTLSLDLGATLLDPKSRALTVPAALLPYLRIAEVPFNLVAKTTVTIGGRWELPLPAHVGQGSLAVDYYHSSKVRSSDNVLPAYDLVNARLDIRQVGGTGLDAGVFVRNIFDKNYLASSNVGSAQLGIMSGFYGAPRTYGIELRYHFGN</sequence>
<keyword evidence="13" id="KW-0675">Receptor</keyword>
<evidence type="ECO:0000256" key="5">
    <source>
        <dbReference type="ARBA" id="ARBA00022692"/>
    </source>
</evidence>
<dbReference type="PANTHER" id="PTHR32552:SF81">
    <property type="entry name" value="TONB-DEPENDENT OUTER MEMBRANE RECEPTOR"/>
    <property type="match status" value="1"/>
</dbReference>
<dbReference type="Gene3D" id="2.40.170.20">
    <property type="entry name" value="TonB-dependent receptor, beta-barrel domain"/>
    <property type="match status" value="1"/>
</dbReference>
<evidence type="ECO:0000256" key="11">
    <source>
        <dbReference type="PROSITE-ProRule" id="PRU01360"/>
    </source>
</evidence>
<keyword evidence="6" id="KW-0408">Iron</keyword>
<keyword evidence="13" id="KW-0614">Plasmid</keyword>
<name>A0A1D8AEE0_9SPHN</name>
<dbReference type="GO" id="GO:0006826">
    <property type="term" value="P:iron ion transport"/>
    <property type="evidence" value="ECO:0007669"/>
    <property type="project" value="UniProtKB-KW"/>
</dbReference>
<feature type="domain" description="TonB-dependent receptor plug" evidence="12">
    <location>
        <begin position="40"/>
        <end position="146"/>
    </location>
</feature>
<organism evidence="13 14">
    <name type="scientific">Novosphingobium resinovorum</name>
    <dbReference type="NCBI Taxonomy" id="158500"/>
    <lineage>
        <taxon>Bacteria</taxon>
        <taxon>Pseudomonadati</taxon>
        <taxon>Pseudomonadota</taxon>
        <taxon>Alphaproteobacteria</taxon>
        <taxon>Sphingomonadales</taxon>
        <taxon>Sphingomonadaceae</taxon>
        <taxon>Novosphingobium</taxon>
    </lineage>
</organism>
<keyword evidence="9 11" id="KW-0472">Membrane</keyword>
<evidence type="ECO:0000256" key="7">
    <source>
        <dbReference type="ARBA" id="ARBA00023065"/>
    </source>
</evidence>
<keyword evidence="14" id="KW-1185">Reference proteome</keyword>
<dbReference type="SUPFAM" id="SSF56935">
    <property type="entry name" value="Porins"/>
    <property type="match status" value="1"/>
</dbReference>
<dbReference type="AlphaFoldDB" id="A0A1D8AEE0"/>
<dbReference type="InterPro" id="IPR012910">
    <property type="entry name" value="Plug_dom"/>
</dbReference>
<dbReference type="Pfam" id="PF07715">
    <property type="entry name" value="Plug"/>
    <property type="match status" value="1"/>
</dbReference>
<evidence type="ECO:0000256" key="2">
    <source>
        <dbReference type="ARBA" id="ARBA00022448"/>
    </source>
</evidence>
<dbReference type="PROSITE" id="PS52016">
    <property type="entry name" value="TONB_DEPENDENT_REC_3"/>
    <property type="match status" value="1"/>
</dbReference>
<evidence type="ECO:0000256" key="4">
    <source>
        <dbReference type="ARBA" id="ARBA00022496"/>
    </source>
</evidence>
<evidence type="ECO:0000313" key="14">
    <source>
        <dbReference type="Proteomes" id="UP000094626"/>
    </source>
</evidence>
<evidence type="ECO:0000256" key="8">
    <source>
        <dbReference type="ARBA" id="ARBA00023077"/>
    </source>
</evidence>
<dbReference type="PANTHER" id="PTHR32552">
    <property type="entry name" value="FERRICHROME IRON RECEPTOR-RELATED"/>
    <property type="match status" value="1"/>
</dbReference>
<proteinExistence type="inferred from homology"/>
<dbReference type="OrthoDB" id="7177879at2"/>
<keyword evidence="7" id="KW-0406">Ion transport</keyword>
<evidence type="ECO:0000256" key="9">
    <source>
        <dbReference type="ARBA" id="ARBA00023136"/>
    </source>
</evidence>
<dbReference type="KEGG" id="nre:BES08_26860"/>
<dbReference type="EMBL" id="CP017077">
    <property type="protein sequence ID" value="AOR80482.1"/>
    <property type="molecule type" value="Genomic_DNA"/>
</dbReference>
<keyword evidence="2 11" id="KW-0813">Transport</keyword>
<evidence type="ECO:0000256" key="3">
    <source>
        <dbReference type="ARBA" id="ARBA00022452"/>
    </source>
</evidence>
<protein>
    <submittedName>
        <fullName evidence="13">TonB-dependent receptor</fullName>
    </submittedName>
</protein>
<evidence type="ECO:0000313" key="13">
    <source>
        <dbReference type="EMBL" id="AOR80482.1"/>
    </source>
</evidence>
<accession>A0A1D8AEE0</accession>
<evidence type="ECO:0000259" key="12">
    <source>
        <dbReference type="Pfam" id="PF07715"/>
    </source>
</evidence>